<evidence type="ECO:0000256" key="4">
    <source>
        <dbReference type="ARBA" id="ARBA00023136"/>
    </source>
</evidence>
<evidence type="ECO:0000256" key="5">
    <source>
        <dbReference type="SAM" id="Phobius"/>
    </source>
</evidence>
<feature type="transmembrane region" description="Helical" evidence="5">
    <location>
        <begin position="194"/>
        <end position="211"/>
    </location>
</feature>
<evidence type="ECO:0000313" key="7">
    <source>
        <dbReference type="EMBL" id="MDP8567754.1"/>
    </source>
</evidence>
<keyword evidence="4 5" id="KW-0472">Membrane</keyword>
<feature type="transmembrane region" description="Helical" evidence="5">
    <location>
        <begin position="456"/>
        <end position="481"/>
    </location>
</feature>
<feature type="transmembrane region" description="Helical" evidence="5">
    <location>
        <begin position="7"/>
        <end position="26"/>
    </location>
</feature>
<accession>A0ABT9JTA2</accession>
<dbReference type="Pfam" id="PF04932">
    <property type="entry name" value="Wzy_C"/>
    <property type="match status" value="1"/>
</dbReference>
<dbReference type="GO" id="GO:0016874">
    <property type="term" value="F:ligase activity"/>
    <property type="evidence" value="ECO:0007669"/>
    <property type="project" value="UniProtKB-KW"/>
</dbReference>
<feature type="transmembrane region" description="Helical" evidence="5">
    <location>
        <begin position="318"/>
        <end position="337"/>
    </location>
</feature>
<keyword evidence="7" id="KW-0436">Ligase</keyword>
<feature type="transmembrane region" description="Helical" evidence="5">
    <location>
        <begin position="253"/>
        <end position="273"/>
    </location>
</feature>
<comment type="subcellular location">
    <subcellularLocation>
        <location evidence="1">Membrane</location>
        <topology evidence="1">Multi-pass membrane protein</topology>
    </subcellularLocation>
</comment>
<dbReference type="EMBL" id="JAVCAP010000014">
    <property type="protein sequence ID" value="MDP8567754.1"/>
    <property type="molecule type" value="Genomic_DNA"/>
</dbReference>
<feature type="transmembrane region" description="Helical" evidence="5">
    <location>
        <begin position="104"/>
        <end position="125"/>
    </location>
</feature>
<gene>
    <name evidence="7" type="ORF">Q9291_07820</name>
</gene>
<sequence length="495" mass="55684">MLQNIKTLIILLAIFFVAFFILKRLVKDILSAEIFSTLQRAWYQITVAAFLSVNFWMFAFIATVCVHHIKKHIKNTPALFIFLLFAIPTAGVPIYGFAGINYFLVFDFSKLLSLMLLFPVAFSIYTKRNEKNKQPLLLVEKLFYLLIVLKVILTFRIATTTVGIRSIFIIFTDVFLPFYVFSKLQSSRQRLKEVLLAFLMAMTLLSFVGIVETVKHWSFYHALTESLGFVNANEFSISRDGMLRSVATSQQPIVLGFMIAVAFGLFFAVKNMYFNNNLIRKFTLLVLLFGLIAPFSRGPWMGAISMLIVLGLLGKTPVVTMIRIMIGTTVLLGLMSVSESGKKILNMLPLIGNTESETFDYRSRLFESAFNVANRTPLFGSDNYLEQPEMEVMRQGQGIVDITNTYLQVLLDSGYVGLFLFSALILGTMAMLYKAIKLTNDNELSSIGKGLLSALVGVALMIADVSSISFVPWMYWILLAISASYIKLVKLESNA</sequence>
<dbReference type="InterPro" id="IPR007016">
    <property type="entry name" value="O-antigen_ligase-rel_domated"/>
</dbReference>
<dbReference type="Proteomes" id="UP001225906">
    <property type="component" value="Unassembled WGS sequence"/>
</dbReference>
<keyword evidence="2 5" id="KW-0812">Transmembrane</keyword>
<feature type="transmembrane region" description="Helical" evidence="5">
    <location>
        <begin position="415"/>
        <end position="436"/>
    </location>
</feature>
<feature type="transmembrane region" description="Helical" evidence="5">
    <location>
        <begin position="164"/>
        <end position="182"/>
    </location>
</feature>
<keyword evidence="8" id="KW-1185">Reference proteome</keyword>
<feature type="transmembrane region" description="Helical" evidence="5">
    <location>
        <begin position="41"/>
        <end position="66"/>
    </location>
</feature>
<keyword evidence="3 5" id="KW-1133">Transmembrane helix</keyword>
<name>A0ABT9JTA2_9PROT</name>
<proteinExistence type="predicted"/>
<evidence type="ECO:0000256" key="3">
    <source>
        <dbReference type="ARBA" id="ARBA00022989"/>
    </source>
</evidence>
<dbReference type="RefSeq" id="WP_306389466.1">
    <property type="nucleotide sequence ID" value="NZ_JAVCAP010000014.1"/>
</dbReference>
<evidence type="ECO:0000313" key="8">
    <source>
        <dbReference type="Proteomes" id="UP001225906"/>
    </source>
</evidence>
<feature type="domain" description="O-antigen ligase-related" evidence="6">
    <location>
        <begin position="283"/>
        <end position="421"/>
    </location>
</feature>
<evidence type="ECO:0000259" key="6">
    <source>
        <dbReference type="Pfam" id="PF04932"/>
    </source>
</evidence>
<comment type="caution">
    <text evidence="7">The sequence shown here is derived from an EMBL/GenBank/DDBJ whole genome shotgun (WGS) entry which is preliminary data.</text>
</comment>
<evidence type="ECO:0000256" key="2">
    <source>
        <dbReference type="ARBA" id="ARBA00022692"/>
    </source>
</evidence>
<dbReference type="PANTHER" id="PTHR37422">
    <property type="entry name" value="TEICHURONIC ACID BIOSYNTHESIS PROTEIN TUAE"/>
    <property type="match status" value="1"/>
</dbReference>
<dbReference type="InterPro" id="IPR051533">
    <property type="entry name" value="WaaL-like"/>
</dbReference>
<organism evidence="7 8">
    <name type="scientific">Methylophilus aquaticus</name>
    <dbReference type="NCBI Taxonomy" id="1971610"/>
    <lineage>
        <taxon>Bacteria</taxon>
        <taxon>Pseudomonadati</taxon>
        <taxon>Pseudomonadota</taxon>
        <taxon>Betaproteobacteria</taxon>
        <taxon>Nitrosomonadales</taxon>
        <taxon>Methylophilaceae</taxon>
        <taxon>Methylophilus</taxon>
    </lineage>
</organism>
<dbReference type="PANTHER" id="PTHR37422:SF13">
    <property type="entry name" value="LIPOPOLYSACCHARIDE BIOSYNTHESIS PROTEIN PA4999-RELATED"/>
    <property type="match status" value="1"/>
</dbReference>
<protein>
    <submittedName>
        <fullName evidence="7">O-antigen ligase family protein</fullName>
    </submittedName>
</protein>
<reference evidence="8" key="1">
    <citation type="journal article" date="2019" name="Int. J. Syst. Evol. Microbiol.">
        <title>The Global Catalogue of Microorganisms (GCM) 10K type strain sequencing project: providing services to taxonomists for standard genome sequencing and annotation.</title>
        <authorList>
            <consortium name="The Broad Institute Genomics Platform"/>
            <consortium name="The Broad Institute Genome Sequencing Center for Infectious Disease"/>
            <person name="Wu L."/>
            <person name="Ma J."/>
        </authorList>
    </citation>
    <scope>NUCLEOTIDE SEQUENCE [LARGE SCALE GENOMIC DNA]</scope>
    <source>
        <strain evidence="8">VKM B-3159</strain>
    </source>
</reference>
<evidence type="ECO:0000256" key="1">
    <source>
        <dbReference type="ARBA" id="ARBA00004141"/>
    </source>
</evidence>
<feature type="transmembrane region" description="Helical" evidence="5">
    <location>
        <begin position="137"/>
        <end position="158"/>
    </location>
</feature>
<feature type="transmembrane region" description="Helical" evidence="5">
    <location>
        <begin position="78"/>
        <end position="98"/>
    </location>
</feature>
<feature type="transmembrane region" description="Helical" evidence="5">
    <location>
        <begin position="285"/>
        <end position="312"/>
    </location>
</feature>